<evidence type="ECO:0000256" key="2">
    <source>
        <dbReference type="ARBA" id="ARBA00023015"/>
    </source>
</evidence>
<dbReference type="Proteomes" id="UP000024816">
    <property type="component" value="Unassembled WGS sequence"/>
</dbReference>
<keyword evidence="4" id="KW-0804">Transcription</keyword>
<evidence type="ECO:0000256" key="3">
    <source>
        <dbReference type="ARBA" id="ARBA00023125"/>
    </source>
</evidence>
<dbReference type="GO" id="GO:0003700">
    <property type="term" value="F:DNA-binding transcription factor activity"/>
    <property type="evidence" value="ECO:0007669"/>
    <property type="project" value="TreeGrafter"/>
</dbReference>
<keyword evidence="2" id="KW-0805">Transcription regulation</keyword>
<dbReference type="InterPro" id="IPR001647">
    <property type="entry name" value="HTH_TetR"/>
</dbReference>
<dbReference type="EMBL" id="ARYJ01000003">
    <property type="protein sequence ID" value="KCZ89843.1"/>
    <property type="molecule type" value="Genomic_DNA"/>
</dbReference>
<keyword evidence="8" id="KW-1185">Reference proteome</keyword>
<dbReference type="InterPro" id="IPR009057">
    <property type="entry name" value="Homeodomain-like_sf"/>
</dbReference>
<dbReference type="Pfam" id="PF13977">
    <property type="entry name" value="TetR_C_6"/>
    <property type="match status" value="1"/>
</dbReference>
<dbReference type="InterPro" id="IPR050109">
    <property type="entry name" value="HTH-type_TetR-like_transc_reg"/>
</dbReference>
<reference evidence="7 8" key="1">
    <citation type="journal article" date="2014" name="Antonie Van Leeuwenhoek">
        <title>Hyphomonas beringensis sp. nov. and Hyphomonas chukchiensis sp. nov., isolated from surface seawater of the Bering Sea and Chukchi Sea.</title>
        <authorList>
            <person name="Li C."/>
            <person name="Lai Q."/>
            <person name="Li G."/>
            <person name="Dong C."/>
            <person name="Wang J."/>
            <person name="Liao Y."/>
            <person name="Shao Z."/>
        </authorList>
    </citation>
    <scope>NUCLEOTIDE SEQUENCE [LARGE SCALE GENOMIC DNA]</scope>
    <source>
        <strain evidence="7 8">VP2</strain>
    </source>
</reference>
<dbReference type="PROSITE" id="PS01081">
    <property type="entry name" value="HTH_TETR_1"/>
    <property type="match status" value="1"/>
</dbReference>
<keyword evidence="3 5" id="KW-0238">DNA-binding</keyword>
<feature type="domain" description="HTH tetR-type" evidence="6">
    <location>
        <begin position="12"/>
        <end position="72"/>
    </location>
</feature>
<name>A0A059FH60_9PROT</name>
<dbReference type="RefSeq" id="WP_051597433.1">
    <property type="nucleotide sequence ID" value="NZ_ARYJ01000003.1"/>
</dbReference>
<evidence type="ECO:0000256" key="4">
    <source>
        <dbReference type="ARBA" id="ARBA00023163"/>
    </source>
</evidence>
<dbReference type="Gene3D" id="1.10.357.10">
    <property type="entry name" value="Tetracycline Repressor, domain 2"/>
    <property type="match status" value="1"/>
</dbReference>
<keyword evidence="1" id="KW-0678">Repressor</keyword>
<evidence type="ECO:0000313" key="7">
    <source>
        <dbReference type="EMBL" id="KCZ89843.1"/>
    </source>
</evidence>
<dbReference type="InterPro" id="IPR039538">
    <property type="entry name" value="BetI_C"/>
</dbReference>
<gene>
    <name evidence="7" type="ORF">HJA_06312</name>
</gene>
<dbReference type="GO" id="GO:0000976">
    <property type="term" value="F:transcription cis-regulatory region binding"/>
    <property type="evidence" value="ECO:0007669"/>
    <property type="project" value="TreeGrafter"/>
</dbReference>
<dbReference type="PROSITE" id="PS50977">
    <property type="entry name" value="HTH_TETR_2"/>
    <property type="match status" value="1"/>
</dbReference>
<dbReference type="SUPFAM" id="SSF48498">
    <property type="entry name" value="Tetracyclin repressor-like, C-terminal domain"/>
    <property type="match status" value="1"/>
</dbReference>
<dbReference type="Pfam" id="PF00440">
    <property type="entry name" value="TetR_N"/>
    <property type="match status" value="1"/>
</dbReference>
<feature type="DNA-binding region" description="H-T-H motif" evidence="5">
    <location>
        <begin position="35"/>
        <end position="54"/>
    </location>
</feature>
<dbReference type="InterPro" id="IPR036271">
    <property type="entry name" value="Tet_transcr_reg_TetR-rel_C_sf"/>
</dbReference>
<dbReference type="PANTHER" id="PTHR30055:SF228">
    <property type="entry name" value="TRANSCRIPTIONAL REGULATOR-RELATED"/>
    <property type="match status" value="1"/>
</dbReference>
<dbReference type="eggNOG" id="COG1309">
    <property type="taxonomic scope" value="Bacteria"/>
</dbReference>
<comment type="caution">
    <text evidence="7">The sequence shown here is derived from an EMBL/GenBank/DDBJ whole genome shotgun (WGS) entry which is preliminary data.</text>
</comment>
<organism evidence="7 8">
    <name type="scientific">Hyphomonas jannaschiana VP2</name>
    <dbReference type="NCBI Taxonomy" id="1280952"/>
    <lineage>
        <taxon>Bacteria</taxon>
        <taxon>Pseudomonadati</taxon>
        <taxon>Pseudomonadota</taxon>
        <taxon>Alphaproteobacteria</taxon>
        <taxon>Hyphomonadales</taxon>
        <taxon>Hyphomonadaceae</taxon>
        <taxon>Hyphomonas</taxon>
    </lineage>
</organism>
<dbReference type="InterPro" id="IPR023772">
    <property type="entry name" value="DNA-bd_HTH_TetR-type_CS"/>
</dbReference>
<dbReference type="PRINTS" id="PR00455">
    <property type="entry name" value="HTHTETR"/>
</dbReference>
<dbReference type="SUPFAM" id="SSF46689">
    <property type="entry name" value="Homeodomain-like"/>
    <property type="match status" value="1"/>
</dbReference>
<evidence type="ECO:0000259" key="6">
    <source>
        <dbReference type="PROSITE" id="PS50977"/>
    </source>
</evidence>
<evidence type="ECO:0000313" key="8">
    <source>
        <dbReference type="Proteomes" id="UP000024816"/>
    </source>
</evidence>
<evidence type="ECO:0000256" key="5">
    <source>
        <dbReference type="PROSITE-ProRule" id="PRU00335"/>
    </source>
</evidence>
<dbReference type="PANTHER" id="PTHR30055">
    <property type="entry name" value="HTH-TYPE TRANSCRIPTIONAL REGULATOR RUTR"/>
    <property type="match status" value="1"/>
</dbReference>
<evidence type="ECO:0000256" key="1">
    <source>
        <dbReference type="ARBA" id="ARBA00022491"/>
    </source>
</evidence>
<accession>A0A059FH60</accession>
<dbReference type="PATRIC" id="fig|1280952.3.peg.1253"/>
<dbReference type="AlphaFoldDB" id="A0A059FH60"/>
<sequence>MTTLPRQRRHRNESQSHLVDATISVIYKYGFHEATAQRIAEEAGLSAGNIHYHFGSKEELFAAVMRQLMSDISDTLVRELGKVDTPLARARAILHANLSEPLYTQRNCFVWLQFWSETARSEELARLERINAQRFHRNLLDALSKLLVREDAEKIVQELVAMVDGLWIRKAQDNDAVTPEAAQAIVFGYLERRLGFAAAKG</sequence>
<dbReference type="NCBIfam" id="NF001978">
    <property type="entry name" value="PRK00767.1"/>
    <property type="match status" value="1"/>
</dbReference>
<protein>
    <submittedName>
        <fullName evidence="7">TetR family transcriptional regulator</fullName>
    </submittedName>
</protein>
<proteinExistence type="predicted"/>
<dbReference type="STRING" id="1280952.HJA_06312"/>